<proteinExistence type="predicted"/>
<evidence type="ECO:0000256" key="1">
    <source>
        <dbReference type="SAM" id="MobiDB-lite"/>
    </source>
</evidence>
<dbReference type="EMBL" id="PGTO01000002">
    <property type="protein sequence ID" value="RAU23301.1"/>
    <property type="molecule type" value="Genomic_DNA"/>
</dbReference>
<evidence type="ECO:0000313" key="3">
    <source>
        <dbReference type="Proteomes" id="UP000251075"/>
    </source>
</evidence>
<reference evidence="2 3" key="1">
    <citation type="submission" date="2017-11" db="EMBL/GenBank/DDBJ databases">
        <title>Draft genome sequence of magnetotactic bacterium Magnetospirillum kuznetsovii LBB-42.</title>
        <authorList>
            <person name="Grouzdev D.S."/>
            <person name="Rysina M.S."/>
            <person name="Baslerov R.V."/>
            <person name="Koziaeva V."/>
        </authorList>
    </citation>
    <scope>NUCLEOTIDE SEQUENCE [LARGE SCALE GENOMIC DNA]</scope>
    <source>
        <strain evidence="2 3">LBB-42</strain>
    </source>
</reference>
<accession>A0A364P1V6</accession>
<protein>
    <submittedName>
        <fullName evidence="2">Uncharacterized protein</fullName>
    </submittedName>
</protein>
<gene>
    <name evidence="2" type="ORF">CU669_03930</name>
</gene>
<keyword evidence="3" id="KW-1185">Reference proteome</keyword>
<dbReference type="AlphaFoldDB" id="A0A364P1V6"/>
<comment type="caution">
    <text evidence="2">The sequence shown here is derived from an EMBL/GenBank/DDBJ whole genome shotgun (WGS) entry which is preliminary data.</text>
</comment>
<name>A0A364P1V6_9PROT</name>
<evidence type="ECO:0000313" key="2">
    <source>
        <dbReference type="EMBL" id="RAU23301.1"/>
    </source>
</evidence>
<sequence length="106" mass="10715">MVEACVIRCSGSGRGPARKGAFSGLGLVGGAWRDCPFIGSRLIPDRGGLALGDPGGFRHGGGGLGHHGDTPGDGFAQGGVGRHGGDLLLPKVEVSARERVEIGRPF</sequence>
<organism evidence="2 3">
    <name type="scientific">Paramagnetospirillum kuznetsovii</name>
    <dbReference type="NCBI Taxonomy" id="2053833"/>
    <lineage>
        <taxon>Bacteria</taxon>
        <taxon>Pseudomonadati</taxon>
        <taxon>Pseudomonadota</taxon>
        <taxon>Alphaproteobacteria</taxon>
        <taxon>Rhodospirillales</taxon>
        <taxon>Magnetospirillaceae</taxon>
        <taxon>Paramagnetospirillum</taxon>
    </lineage>
</organism>
<dbReference type="Proteomes" id="UP000251075">
    <property type="component" value="Unassembled WGS sequence"/>
</dbReference>
<feature type="region of interest" description="Disordered" evidence="1">
    <location>
        <begin position="60"/>
        <end position="80"/>
    </location>
</feature>